<dbReference type="GO" id="GO:0006428">
    <property type="term" value="P:isoleucyl-tRNA aminoacylation"/>
    <property type="evidence" value="ECO:0007669"/>
    <property type="project" value="UniProtKB-UniRule"/>
</dbReference>
<feature type="domain" description="Aminoacyl-tRNA synthetase class Ia" evidence="13">
    <location>
        <begin position="28"/>
        <end position="633"/>
    </location>
</feature>
<dbReference type="Proteomes" id="UP000000940">
    <property type="component" value="Chromosome"/>
</dbReference>
<evidence type="ECO:0000313" key="17">
    <source>
        <dbReference type="Proteomes" id="UP000000940"/>
    </source>
</evidence>
<dbReference type="Gene3D" id="1.10.730.20">
    <property type="match status" value="1"/>
</dbReference>
<evidence type="ECO:0000256" key="4">
    <source>
        <dbReference type="ARBA" id="ARBA00022723"/>
    </source>
</evidence>
<feature type="binding site" evidence="12">
    <location>
        <position position="910"/>
    </location>
    <ligand>
        <name>Zn(2+)</name>
        <dbReference type="ChEBI" id="CHEBI:29105"/>
    </ligand>
</feature>
<evidence type="ECO:0000256" key="10">
    <source>
        <dbReference type="ARBA" id="ARBA00025217"/>
    </source>
</evidence>
<dbReference type="Gene3D" id="3.40.50.620">
    <property type="entry name" value="HUPs"/>
    <property type="match status" value="2"/>
</dbReference>
<dbReference type="AlphaFoldDB" id="D2C470"/>
<evidence type="ECO:0000259" key="15">
    <source>
        <dbReference type="Pfam" id="PF08264"/>
    </source>
</evidence>
<dbReference type="GO" id="GO:0008270">
    <property type="term" value="F:zinc ion binding"/>
    <property type="evidence" value="ECO:0007669"/>
    <property type="project" value="UniProtKB-UniRule"/>
</dbReference>
<dbReference type="InterPro" id="IPR033708">
    <property type="entry name" value="Anticodon_Ile_BEm"/>
</dbReference>
<feature type="short sequence motif" description="'HIGH' region" evidence="12">
    <location>
        <begin position="57"/>
        <end position="67"/>
    </location>
</feature>
<dbReference type="SUPFAM" id="SSF47323">
    <property type="entry name" value="Anticodon-binding domain of a subclass of class I aminoacyl-tRNA synthetases"/>
    <property type="match status" value="1"/>
</dbReference>
<keyword evidence="3 12" id="KW-0436">Ligase</keyword>
<evidence type="ECO:0000256" key="6">
    <source>
        <dbReference type="ARBA" id="ARBA00022833"/>
    </source>
</evidence>
<keyword evidence="7 12" id="KW-0067">ATP-binding</keyword>
<keyword evidence="17" id="KW-1185">Reference proteome</keyword>
<feature type="binding site" evidence="12">
    <location>
        <position position="597"/>
    </location>
    <ligand>
        <name>ATP</name>
        <dbReference type="ChEBI" id="CHEBI:30616"/>
    </ligand>
</feature>
<dbReference type="GO" id="GO:0005829">
    <property type="term" value="C:cytosol"/>
    <property type="evidence" value="ECO:0007669"/>
    <property type="project" value="TreeGrafter"/>
</dbReference>
<dbReference type="InterPro" id="IPR014729">
    <property type="entry name" value="Rossmann-like_a/b/a_fold"/>
</dbReference>
<dbReference type="InterPro" id="IPR050081">
    <property type="entry name" value="Ile-tRNA_ligase"/>
</dbReference>
<dbReference type="Pfam" id="PF06827">
    <property type="entry name" value="zf-FPG_IleRS"/>
    <property type="match status" value="1"/>
</dbReference>
<dbReference type="InterPro" id="IPR010663">
    <property type="entry name" value="Znf_FPG/IleRS"/>
</dbReference>
<dbReference type="PROSITE" id="PS00178">
    <property type="entry name" value="AA_TRNA_LIGASE_I"/>
    <property type="match status" value="1"/>
</dbReference>
<comment type="catalytic activity">
    <reaction evidence="11 12">
        <text>tRNA(Ile) + L-isoleucine + ATP = L-isoleucyl-tRNA(Ile) + AMP + diphosphate</text>
        <dbReference type="Rhea" id="RHEA:11060"/>
        <dbReference type="Rhea" id="RHEA-COMP:9666"/>
        <dbReference type="Rhea" id="RHEA-COMP:9695"/>
        <dbReference type="ChEBI" id="CHEBI:30616"/>
        <dbReference type="ChEBI" id="CHEBI:33019"/>
        <dbReference type="ChEBI" id="CHEBI:58045"/>
        <dbReference type="ChEBI" id="CHEBI:78442"/>
        <dbReference type="ChEBI" id="CHEBI:78528"/>
        <dbReference type="ChEBI" id="CHEBI:456215"/>
        <dbReference type="EC" id="6.1.1.5"/>
    </reaction>
</comment>
<dbReference type="InterPro" id="IPR009008">
    <property type="entry name" value="Val/Leu/Ile-tRNA-synth_edit"/>
</dbReference>
<dbReference type="InterPro" id="IPR023585">
    <property type="entry name" value="Ile-tRNA-ligase_type1"/>
</dbReference>
<dbReference type="HOGENOM" id="CLU_001493_7_0_0"/>
<sequence length="919" mass="107100">MDYKNTLNLPKTSFPMKANLVNKEKVFLEEWEKMDLYNYVLEQRKGKPLFVLHDGPPYANGHIHIGTALNKILKDIVVKYKTMRGYRAPYVPGWDTHGLPIEHRVSQELDEKIKEMSPAEIRKKCEEFALRFVDIQREEFKRLGVRGDWENPYITLKPDYEVKILDVFKTLVEEGNVYRSLKPIYWCPRCRTALAEAEIEYHDHKSPSIYVKFRSKEDPNFFIVIWTTTPWTLPANVGIALHPDYEYSVVKVGEEKWVIATDLLDAFSKETGIDCSNVVEKIKGKDLEGKEFVHPIFDDKTSRVILADYVSLETGTGCVHIAPGHGEEDYIYGHVQYGLPIVSPVDEEGRFTEEAGKYKGMFIEDANEVIIEDLKKKGILVHASSITHSYPHCWRCKGPVIFRATEQWFISVDHNNLRQKVLEEIDKVKWIPEWGRNRIRSMVEERPDWCISRQRVWGTPIPAVKCKECGEVVLDPKVIEHFMKIVEKEGTNAWFEKEVEELIPEDFVCPKCGKRSFEKMLDTLDVWIDSGASFEYITTKREDHPFPLDMYLEGSDQHRGWFHSSIFLAVAKRGSAPYKEVLTHGFIKDEQGRKMSKSLGNVVDPMEVVEKYGAEILRLWLASSDYFNDIKISMRIVEQQTEVYRKIRNTFRFLLGNLEGFDPELDRVPYEKLLTIDRWALGRLQEIIKRATEYYDSYEFSKVYNLVVKYCTTELSSLYLDVVKDRLYVEAKDSIYRRSAQTVMHEILIALMKILAPIMTFTMEEVYSHLHEKDRKYKTVQAEYWPEYKEEFIDRELMEDFEKLLSIREDVLKALEEKRQQDVIGHSLDAEVVLVPKNDTIKALLEKYRDILEELFIVSKVSLSDASGELKGELVEVTVKHAEGEKCQRCWKYTTEISASEDFPGVCPRCLTVLKGERK</sequence>
<dbReference type="EC" id="6.1.1.5" evidence="12"/>
<dbReference type="PANTHER" id="PTHR42765:SF1">
    <property type="entry name" value="ISOLEUCINE--TRNA LIGASE, MITOCHONDRIAL"/>
    <property type="match status" value="1"/>
</dbReference>
<evidence type="ECO:0000313" key="16">
    <source>
        <dbReference type="EMBL" id="ADA67524.1"/>
    </source>
</evidence>
<dbReference type="FunFam" id="1.10.730.20:FF:000001">
    <property type="entry name" value="Isoleucine--tRNA ligase"/>
    <property type="match status" value="1"/>
</dbReference>
<dbReference type="CDD" id="cd07960">
    <property type="entry name" value="Anticodon_Ia_Ile_BEm"/>
    <property type="match status" value="1"/>
</dbReference>
<dbReference type="InterPro" id="IPR002301">
    <property type="entry name" value="Ile-tRNA-ligase"/>
</dbReference>
<comment type="function">
    <text evidence="10 12">Catalyzes the attachment of isoleucine to tRNA(Ile). As IleRS can inadvertently accommodate and process structurally similar amino acids such as valine, to avoid such errors it has two additional distinct tRNA(Ile)-dependent editing activities. One activity is designated as 'pretransfer' editing and involves the hydrolysis of activated Val-AMP. The other activity is designated 'posttransfer' editing and involves deacylation of mischarged Val-tRNA(Ile).</text>
</comment>
<evidence type="ECO:0000259" key="14">
    <source>
        <dbReference type="Pfam" id="PF06827"/>
    </source>
</evidence>
<dbReference type="GO" id="GO:0002161">
    <property type="term" value="F:aminoacyl-tRNA deacylase activity"/>
    <property type="evidence" value="ECO:0007669"/>
    <property type="project" value="InterPro"/>
</dbReference>
<dbReference type="InterPro" id="IPR002300">
    <property type="entry name" value="aa-tRNA-synth_Ia"/>
</dbReference>
<evidence type="ECO:0000259" key="13">
    <source>
        <dbReference type="Pfam" id="PF00133"/>
    </source>
</evidence>
<dbReference type="PANTHER" id="PTHR42765">
    <property type="entry name" value="SOLEUCYL-TRNA SYNTHETASE"/>
    <property type="match status" value="1"/>
</dbReference>
<keyword evidence="9 12" id="KW-0030">Aminoacyl-tRNA synthetase</keyword>
<evidence type="ECO:0000256" key="9">
    <source>
        <dbReference type="ARBA" id="ARBA00023146"/>
    </source>
</evidence>
<reference evidence="16 17" key="1">
    <citation type="submission" date="2009-12" db="EMBL/GenBank/DDBJ databases">
        <title>Complete sequence of Thermotoga petrophila RKU-1.</title>
        <authorList>
            <consortium name="US DOE Joint Genome Institute"/>
            <person name="Lucas S."/>
            <person name="Copeland A."/>
            <person name="Lapidus A."/>
            <person name="Glavina del Rio T."/>
            <person name="Dalin E."/>
            <person name="Tice H."/>
            <person name="Bruce D."/>
            <person name="Goodwin L."/>
            <person name="Pitluck S."/>
            <person name="Munk A.C."/>
            <person name="Brettin T."/>
            <person name="Detter J.C."/>
            <person name="Han C."/>
            <person name="Tapia R."/>
            <person name="Larimer F."/>
            <person name="Land M."/>
            <person name="Hauser L."/>
            <person name="Kyrpides N."/>
            <person name="Mikhailova N."/>
            <person name="Nelson K.E."/>
            <person name="Gogarten J.P."/>
            <person name="Noll K.M."/>
        </authorList>
    </citation>
    <scope>NUCLEOTIDE SEQUENCE [LARGE SCALE GENOMIC DNA]</scope>
    <source>
        <strain evidence="17">ATCC BAA-489 / DSM 13996 / JCM 10882 / RKU-10</strain>
    </source>
</reference>
<dbReference type="NCBIfam" id="TIGR00392">
    <property type="entry name" value="ileS"/>
    <property type="match status" value="1"/>
</dbReference>
<feature type="binding site" evidence="12">
    <location>
        <position position="553"/>
    </location>
    <ligand>
        <name>L-isoleucyl-5'-AMP</name>
        <dbReference type="ChEBI" id="CHEBI:178002"/>
    </ligand>
</feature>
<keyword evidence="4 12" id="KW-0479">Metal-binding</keyword>
<dbReference type="FunFam" id="3.40.50.620:FF:000152">
    <property type="entry name" value="Isoleucine--tRNA ligase"/>
    <property type="match status" value="1"/>
</dbReference>
<evidence type="ECO:0000256" key="7">
    <source>
        <dbReference type="ARBA" id="ARBA00022840"/>
    </source>
</evidence>
<feature type="binding site" evidence="12">
    <location>
        <position position="890"/>
    </location>
    <ligand>
        <name>Zn(2+)</name>
        <dbReference type="ChEBI" id="CHEBI:29105"/>
    </ligand>
</feature>
<comment type="domain">
    <text evidence="12">IleRS has two distinct active sites: one for aminoacylation and one for editing. The misactivated valine is translocated from the active site to the editing site, which sterically excludes the correctly activated isoleucine. The single editing site contains two valyl binding pockets, one specific for each substrate (Val-AMP or Val-tRNA(Ile)).</text>
</comment>
<comment type="similarity">
    <text evidence="1 12">Belongs to the class-I aminoacyl-tRNA synthetase family. IleS type 1 subfamily.</text>
</comment>
<comment type="subunit">
    <text evidence="12">Monomer.</text>
</comment>
<keyword evidence="2 12" id="KW-0963">Cytoplasm</keyword>
<dbReference type="GO" id="GO:0004822">
    <property type="term" value="F:isoleucine-tRNA ligase activity"/>
    <property type="evidence" value="ECO:0007669"/>
    <property type="project" value="UniProtKB-UniRule"/>
</dbReference>
<accession>D2C470</accession>
<evidence type="ECO:0000256" key="11">
    <source>
        <dbReference type="ARBA" id="ARBA00048359"/>
    </source>
</evidence>
<dbReference type="HAMAP" id="MF_02002">
    <property type="entry name" value="Ile_tRNA_synth_type1"/>
    <property type="match status" value="1"/>
</dbReference>
<comment type="subcellular location">
    <subcellularLocation>
        <location evidence="12">Cytoplasm</location>
    </subcellularLocation>
</comment>
<dbReference type="EMBL" id="CP001839">
    <property type="protein sequence ID" value="ADA67524.1"/>
    <property type="molecule type" value="Genomic_DNA"/>
</dbReference>
<dbReference type="Pfam" id="PF00133">
    <property type="entry name" value="tRNA-synt_1"/>
    <property type="match status" value="1"/>
</dbReference>
<dbReference type="PRINTS" id="PR00984">
    <property type="entry name" value="TRNASYNTHILE"/>
</dbReference>
<dbReference type="CDD" id="cd00818">
    <property type="entry name" value="IleRS_core"/>
    <property type="match status" value="1"/>
</dbReference>
<evidence type="ECO:0000256" key="5">
    <source>
        <dbReference type="ARBA" id="ARBA00022741"/>
    </source>
</evidence>
<dbReference type="RefSeq" id="WP_012896499.1">
    <property type="nucleotide sequence ID" value="NC_013642.1"/>
</dbReference>
<keyword evidence="5 12" id="KW-0547">Nucleotide-binding</keyword>
<dbReference type="FunFam" id="1.10.10.830:FF:000008">
    <property type="entry name" value="Isoleucine--tRNA ligase"/>
    <property type="match status" value="1"/>
</dbReference>
<organism evidence="16 17">
    <name type="scientific">Thermotoga petrophila (strain ATCC BAA-489 / DSM 13996 / JCM 10882 / RKU-10)</name>
    <name type="common">Thermotoga naphthophila</name>
    <dbReference type="NCBI Taxonomy" id="590168"/>
    <lineage>
        <taxon>Bacteria</taxon>
        <taxon>Thermotogati</taxon>
        <taxon>Thermotogota</taxon>
        <taxon>Thermotogae</taxon>
        <taxon>Thermotogales</taxon>
        <taxon>Thermotogaceae</taxon>
        <taxon>Thermotoga</taxon>
    </lineage>
</organism>
<proteinExistence type="inferred from homology"/>
<dbReference type="SUPFAM" id="SSF50677">
    <property type="entry name" value="ValRS/IleRS/LeuRS editing domain"/>
    <property type="match status" value="1"/>
</dbReference>
<dbReference type="InterPro" id="IPR013155">
    <property type="entry name" value="M/V/L/I-tRNA-synth_anticd-bd"/>
</dbReference>
<dbReference type="InterPro" id="IPR001412">
    <property type="entry name" value="aa-tRNA-synth_I_CS"/>
</dbReference>
<dbReference type="KEGG" id="tnp:Tnap_1442"/>
<dbReference type="GO" id="GO:0000049">
    <property type="term" value="F:tRNA binding"/>
    <property type="evidence" value="ECO:0007669"/>
    <property type="project" value="InterPro"/>
</dbReference>
<evidence type="ECO:0000256" key="12">
    <source>
        <dbReference type="HAMAP-Rule" id="MF_02002"/>
    </source>
</evidence>
<evidence type="ECO:0000256" key="8">
    <source>
        <dbReference type="ARBA" id="ARBA00022917"/>
    </source>
</evidence>
<dbReference type="SUPFAM" id="SSF52374">
    <property type="entry name" value="Nucleotidylyl transferase"/>
    <property type="match status" value="1"/>
</dbReference>
<dbReference type="GO" id="GO:0005524">
    <property type="term" value="F:ATP binding"/>
    <property type="evidence" value="ECO:0007669"/>
    <property type="project" value="UniProtKB-UniRule"/>
</dbReference>
<evidence type="ECO:0000256" key="1">
    <source>
        <dbReference type="ARBA" id="ARBA00006887"/>
    </source>
</evidence>
<feature type="domain" description="Zinc finger FPG/IleRS-type" evidence="14">
    <location>
        <begin position="884"/>
        <end position="912"/>
    </location>
</feature>
<dbReference type="Pfam" id="PF08264">
    <property type="entry name" value="Anticodon_1"/>
    <property type="match status" value="1"/>
</dbReference>
<feature type="short sequence motif" description="'KMSKS' region" evidence="12">
    <location>
        <begin position="594"/>
        <end position="598"/>
    </location>
</feature>
<evidence type="ECO:0000256" key="3">
    <source>
        <dbReference type="ARBA" id="ARBA00022598"/>
    </source>
</evidence>
<feature type="binding site" evidence="12">
    <location>
        <position position="907"/>
    </location>
    <ligand>
        <name>Zn(2+)</name>
        <dbReference type="ChEBI" id="CHEBI:29105"/>
    </ligand>
</feature>
<name>D2C470_THEP2</name>
<keyword evidence="8 12" id="KW-0648">Protein biosynthesis</keyword>
<keyword evidence="6 12" id="KW-0862">Zinc</keyword>
<evidence type="ECO:0000256" key="2">
    <source>
        <dbReference type="ARBA" id="ARBA00022490"/>
    </source>
</evidence>
<feature type="domain" description="Methionyl/Valyl/Leucyl/Isoleucyl-tRNA synthetase anticodon-binding" evidence="15">
    <location>
        <begin position="677"/>
        <end position="833"/>
    </location>
</feature>
<gene>
    <name evidence="12" type="primary">ileS</name>
    <name evidence="16" type="ordered locus">Tnap_1442</name>
</gene>
<protein>
    <recommendedName>
        <fullName evidence="12">Isoleucine--tRNA ligase</fullName>
        <ecNumber evidence="12">6.1.1.5</ecNumber>
    </recommendedName>
    <alternativeName>
        <fullName evidence="12">Isoleucyl-tRNA synthetase</fullName>
        <shortName evidence="12">IleRS</shortName>
    </alternativeName>
</protein>
<dbReference type="InterPro" id="IPR009080">
    <property type="entry name" value="tRNAsynth_Ia_anticodon-bd"/>
</dbReference>
<dbReference type="Gene3D" id="1.10.10.830">
    <property type="entry name" value="Ile-tRNA synthetase CP2 domain-like"/>
    <property type="match status" value="1"/>
</dbReference>
<feature type="binding site" evidence="12">
    <location>
        <position position="887"/>
    </location>
    <ligand>
        <name>Zn(2+)</name>
        <dbReference type="ChEBI" id="CHEBI:29105"/>
    </ligand>
</feature>
<comment type="cofactor">
    <cofactor evidence="12">
        <name>Zn(2+)</name>
        <dbReference type="ChEBI" id="CHEBI:29105"/>
    </cofactor>
    <text evidence="12">Binds 1 zinc ion per subunit.</text>
</comment>